<accession>A0AAE0XE89</accession>
<proteinExistence type="predicted"/>
<comment type="caution">
    <text evidence="1">The sequence shown here is derived from an EMBL/GenBank/DDBJ whole genome shotgun (WGS) entry which is preliminary data.</text>
</comment>
<name>A0AAE0XE89_9GAST</name>
<dbReference type="AlphaFoldDB" id="A0AAE0XE89"/>
<organism evidence="1 2">
    <name type="scientific">Elysia crispata</name>
    <name type="common">lettuce slug</name>
    <dbReference type="NCBI Taxonomy" id="231223"/>
    <lineage>
        <taxon>Eukaryota</taxon>
        <taxon>Metazoa</taxon>
        <taxon>Spiralia</taxon>
        <taxon>Lophotrochozoa</taxon>
        <taxon>Mollusca</taxon>
        <taxon>Gastropoda</taxon>
        <taxon>Heterobranchia</taxon>
        <taxon>Euthyneura</taxon>
        <taxon>Panpulmonata</taxon>
        <taxon>Sacoglossa</taxon>
        <taxon>Placobranchoidea</taxon>
        <taxon>Plakobranchidae</taxon>
        <taxon>Elysia</taxon>
    </lineage>
</organism>
<protein>
    <submittedName>
        <fullName evidence="1">Uncharacterized protein</fullName>
    </submittedName>
</protein>
<sequence>MEMATGLTVDSVVWSVACSEPSVSRIQPHYLATRNIHHDRRKSRAPVMATQYGARSWIILLFLDSIRSCLARVSGKRTPSWLMADG</sequence>
<dbReference type="Proteomes" id="UP001283361">
    <property type="component" value="Unassembled WGS sequence"/>
</dbReference>
<keyword evidence="2" id="KW-1185">Reference proteome</keyword>
<dbReference type="EMBL" id="JAWDGP010008094">
    <property type="protein sequence ID" value="KAK3691421.1"/>
    <property type="molecule type" value="Genomic_DNA"/>
</dbReference>
<reference evidence="1" key="1">
    <citation type="journal article" date="2023" name="G3 (Bethesda)">
        <title>A reference genome for the long-term kleptoplast-retaining sea slug Elysia crispata morphotype clarki.</title>
        <authorList>
            <person name="Eastman K.E."/>
            <person name="Pendleton A.L."/>
            <person name="Shaikh M.A."/>
            <person name="Suttiyut T."/>
            <person name="Ogas R."/>
            <person name="Tomko P."/>
            <person name="Gavelis G."/>
            <person name="Widhalm J.R."/>
            <person name="Wisecaver J.H."/>
        </authorList>
    </citation>
    <scope>NUCLEOTIDE SEQUENCE</scope>
    <source>
        <strain evidence="1">ECLA1</strain>
    </source>
</reference>
<gene>
    <name evidence="1" type="ORF">RRG08_036224</name>
</gene>
<evidence type="ECO:0000313" key="1">
    <source>
        <dbReference type="EMBL" id="KAK3691421.1"/>
    </source>
</evidence>
<evidence type="ECO:0000313" key="2">
    <source>
        <dbReference type="Proteomes" id="UP001283361"/>
    </source>
</evidence>